<accession>A0A7G9SJV4</accession>
<proteinExistence type="predicted"/>
<keyword evidence="3" id="KW-1185">Reference proteome</keyword>
<organism evidence="2 3">
    <name type="scientific">Sphingomonas lutea</name>
    <dbReference type="NCBI Taxonomy" id="1045317"/>
    <lineage>
        <taxon>Bacteria</taxon>
        <taxon>Pseudomonadati</taxon>
        <taxon>Pseudomonadota</taxon>
        <taxon>Alphaproteobacteria</taxon>
        <taxon>Sphingomonadales</taxon>
        <taxon>Sphingomonadaceae</taxon>
        <taxon>Sphingomonas</taxon>
    </lineage>
</organism>
<feature type="region of interest" description="Disordered" evidence="1">
    <location>
        <begin position="83"/>
        <end position="187"/>
    </location>
</feature>
<evidence type="ECO:0000313" key="3">
    <source>
        <dbReference type="Proteomes" id="UP000515971"/>
    </source>
</evidence>
<gene>
    <name evidence="2" type="ORF">H9L13_04385</name>
</gene>
<protein>
    <submittedName>
        <fullName evidence="2">Energy transducer TonB</fullName>
    </submittedName>
</protein>
<feature type="region of interest" description="Disordered" evidence="1">
    <location>
        <begin position="16"/>
        <end position="42"/>
    </location>
</feature>
<dbReference type="SUPFAM" id="SSF74653">
    <property type="entry name" value="TolA/TonB C-terminal domain"/>
    <property type="match status" value="1"/>
</dbReference>
<dbReference type="Proteomes" id="UP000515971">
    <property type="component" value="Chromosome"/>
</dbReference>
<reference evidence="2 3" key="1">
    <citation type="submission" date="2020-08" db="EMBL/GenBank/DDBJ databases">
        <title>Genome sequence of Sphingomonas lutea KCTC 23642T.</title>
        <authorList>
            <person name="Hyun D.-W."/>
            <person name="Bae J.-W."/>
        </authorList>
    </citation>
    <scope>NUCLEOTIDE SEQUENCE [LARGE SCALE GENOMIC DNA]</scope>
    <source>
        <strain evidence="2 3">KCTC 23642</strain>
    </source>
</reference>
<dbReference type="KEGG" id="slut:H9L13_04385"/>
<feature type="compositionally biased region" description="Pro residues" evidence="1">
    <location>
        <begin position="86"/>
        <end position="96"/>
    </location>
</feature>
<dbReference type="AlphaFoldDB" id="A0A7G9SJV4"/>
<feature type="compositionally biased region" description="Basic and acidic residues" evidence="1">
    <location>
        <begin position="97"/>
        <end position="108"/>
    </location>
</feature>
<dbReference type="RefSeq" id="WP_187539352.1">
    <property type="nucleotide sequence ID" value="NZ_CP060718.1"/>
</dbReference>
<sequence>MKSRIGTDLRKIVHRVFDTPPQPHRRKARSPADVSIQPRPEGPGGALLAAAGINAGLLLAFLQLSGRVDLSDPQSVLQTIDLVEEAPPPRPPPPPQRPREQQRPKDPEGGSPANIRSQATPVVAPTPIVEPQRPNPIAVTETPNQGAAPTQGAAAVRGPGTGAGGVGTGTGTGSGSGSGGGDGGAIGPPRLVTPVLRGRDFPRETLEQWPRGAQVFLRLRVDARGFVSECAVDRSSGVRAIDGEICALAYQRLRFRPAVNRYGQPVAGWFGYRQTAPR</sequence>
<dbReference type="EMBL" id="CP060718">
    <property type="protein sequence ID" value="QNN68129.1"/>
    <property type="molecule type" value="Genomic_DNA"/>
</dbReference>
<evidence type="ECO:0000256" key="1">
    <source>
        <dbReference type="SAM" id="MobiDB-lite"/>
    </source>
</evidence>
<feature type="compositionally biased region" description="Gly residues" evidence="1">
    <location>
        <begin position="159"/>
        <end position="186"/>
    </location>
</feature>
<name>A0A7G9SJV4_9SPHN</name>
<dbReference type="Gene3D" id="3.30.1150.10">
    <property type="match status" value="1"/>
</dbReference>
<evidence type="ECO:0000313" key="2">
    <source>
        <dbReference type="EMBL" id="QNN68129.1"/>
    </source>
</evidence>